<dbReference type="RefSeq" id="WP_344654296.1">
    <property type="nucleotide sequence ID" value="NZ_BAAAGX010000043.1"/>
</dbReference>
<dbReference type="NCBIfam" id="TIGR02050">
    <property type="entry name" value="gshA_cyan_rel"/>
    <property type="match status" value="1"/>
</dbReference>
<comment type="function">
    <text evidence="5">ATP-dependent carboxylate-amine ligase which exhibits weak glutamate--cysteine ligase activity.</text>
</comment>
<dbReference type="PANTHER" id="PTHR36510:SF1">
    <property type="entry name" value="GLUTAMATE--CYSTEINE LIGASE 2-RELATED"/>
    <property type="match status" value="1"/>
</dbReference>
<keyword evidence="2 5" id="KW-0547">Nucleotide-binding</keyword>
<dbReference type="InterPro" id="IPR014746">
    <property type="entry name" value="Gln_synth/guanido_kin_cat_dom"/>
</dbReference>
<dbReference type="GO" id="GO:0016874">
    <property type="term" value="F:ligase activity"/>
    <property type="evidence" value="ECO:0007669"/>
    <property type="project" value="UniProtKB-KW"/>
</dbReference>
<evidence type="ECO:0000256" key="3">
    <source>
        <dbReference type="ARBA" id="ARBA00022840"/>
    </source>
</evidence>
<dbReference type="InterPro" id="IPR050141">
    <property type="entry name" value="GCL_type2/YbdK_subfam"/>
</dbReference>
<dbReference type="EC" id="6.3.2.2" evidence="5"/>
<dbReference type="Pfam" id="PF04107">
    <property type="entry name" value="GCS2"/>
    <property type="match status" value="1"/>
</dbReference>
<dbReference type="SUPFAM" id="SSF55931">
    <property type="entry name" value="Glutamine synthetase/guanido kinase"/>
    <property type="match status" value="1"/>
</dbReference>
<dbReference type="Gene3D" id="3.30.590.20">
    <property type="match status" value="1"/>
</dbReference>
<comment type="catalytic activity">
    <reaction evidence="4 5">
        <text>L-cysteine + L-glutamate + ATP = gamma-L-glutamyl-L-cysteine + ADP + phosphate + H(+)</text>
        <dbReference type="Rhea" id="RHEA:13285"/>
        <dbReference type="ChEBI" id="CHEBI:15378"/>
        <dbReference type="ChEBI" id="CHEBI:29985"/>
        <dbReference type="ChEBI" id="CHEBI:30616"/>
        <dbReference type="ChEBI" id="CHEBI:35235"/>
        <dbReference type="ChEBI" id="CHEBI:43474"/>
        <dbReference type="ChEBI" id="CHEBI:58173"/>
        <dbReference type="ChEBI" id="CHEBI:456216"/>
        <dbReference type="EC" id="6.3.2.2"/>
    </reaction>
</comment>
<dbReference type="Proteomes" id="UP001500967">
    <property type="component" value="Unassembled WGS sequence"/>
</dbReference>
<sequence length="349" mass="37202">MSAALTVGVEEEYLLVDPVTGENTSVVDQVTAKLPEHLASRSRMEFRPCMAEMVTEPRVELSDVRDQLRENRSAVAAAAATAGVLALPVGATPIAEADRRPTDDPRFTAIAGHYGAVAHDPAVCGTHVHVGVPSRAAAIDVCRRIRAWLPVLQALTVNSPVHAGADTGYASWRAVQLDRWPSLGPIPHFGSADEYDSAVDSLVASGVMLDRSMVLWHVRPSAKYPTVEVRVADTQVSVEDAVVLAALVRGLVATAVDDEPAVADHLLAAAHWNAARSGLNGTLLDPRSGRARSAWSLVDELAARCGDVDVVHSGLERLHRQGTGADRQRELITRTGSIPAMLRELALST</sequence>
<comment type="similarity">
    <text evidence="5">Belongs to the glutamate--cysteine ligase type 2 family. YbdK subfamily.</text>
</comment>
<evidence type="ECO:0000256" key="1">
    <source>
        <dbReference type="ARBA" id="ARBA00022598"/>
    </source>
</evidence>
<dbReference type="InterPro" id="IPR011793">
    <property type="entry name" value="YbdK"/>
</dbReference>
<dbReference type="NCBIfam" id="NF010041">
    <property type="entry name" value="PRK13517.1-1"/>
    <property type="match status" value="1"/>
</dbReference>
<keyword evidence="3 5" id="KW-0067">ATP-binding</keyword>
<keyword evidence="7" id="KW-1185">Reference proteome</keyword>
<dbReference type="PANTHER" id="PTHR36510">
    <property type="entry name" value="GLUTAMATE--CYSTEINE LIGASE 2-RELATED"/>
    <property type="match status" value="1"/>
</dbReference>
<name>A0ABP3EZ85_9ACTN</name>
<keyword evidence="1 5" id="KW-0436">Ligase</keyword>
<proteinExistence type="inferred from homology"/>
<evidence type="ECO:0000256" key="2">
    <source>
        <dbReference type="ARBA" id="ARBA00022741"/>
    </source>
</evidence>
<evidence type="ECO:0000256" key="5">
    <source>
        <dbReference type="HAMAP-Rule" id="MF_01609"/>
    </source>
</evidence>
<dbReference type="EMBL" id="BAAAGX010000043">
    <property type="protein sequence ID" value="GAA0281076.1"/>
    <property type="molecule type" value="Genomic_DNA"/>
</dbReference>
<accession>A0ABP3EZ85</accession>
<reference evidence="7" key="1">
    <citation type="journal article" date="2019" name="Int. J. Syst. Evol. Microbiol.">
        <title>The Global Catalogue of Microorganisms (GCM) 10K type strain sequencing project: providing services to taxonomists for standard genome sequencing and annotation.</title>
        <authorList>
            <consortium name="The Broad Institute Genomics Platform"/>
            <consortium name="The Broad Institute Genome Sequencing Center for Infectious Disease"/>
            <person name="Wu L."/>
            <person name="Ma J."/>
        </authorList>
    </citation>
    <scope>NUCLEOTIDE SEQUENCE [LARGE SCALE GENOMIC DNA]</scope>
    <source>
        <strain evidence="7">JCM 10425</strain>
    </source>
</reference>
<protein>
    <recommendedName>
        <fullName evidence="5">Putative glutamate--cysteine ligase 2</fullName>
        <ecNumber evidence="5">6.3.2.2</ecNumber>
    </recommendedName>
    <alternativeName>
        <fullName evidence="5">Gamma-glutamylcysteine synthetase 2</fullName>
        <shortName evidence="5">GCS 2</shortName>
        <shortName evidence="5">Gamma-GCS 2</shortName>
    </alternativeName>
</protein>
<evidence type="ECO:0000313" key="6">
    <source>
        <dbReference type="EMBL" id="GAA0281076.1"/>
    </source>
</evidence>
<comment type="caution">
    <text evidence="6">The sequence shown here is derived from an EMBL/GenBank/DDBJ whole genome shotgun (WGS) entry which is preliminary data.</text>
</comment>
<evidence type="ECO:0000256" key="4">
    <source>
        <dbReference type="ARBA" id="ARBA00048819"/>
    </source>
</evidence>
<evidence type="ECO:0000313" key="7">
    <source>
        <dbReference type="Proteomes" id="UP001500967"/>
    </source>
</evidence>
<dbReference type="HAMAP" id="MF_01609">
    <property type="entry name" value="Glu_cys_ligase_2"/>
    <property type="match status" value="1"/>
</dbReference>
<organism evidence="6 7">
    <name type="scientific">Cryptosporangium japonicum</name>
    <dbReference type="NCBI Taxonomy" id="80872"/>
    <lineage>
        <taxon>Bacteria</taxon>
        <taxon>Bacillati</taxon>
        <taxon>Actinomycetota</taxon>
        <taxon>Actinomycetes</taxon>
        <taxon>Cryptosporangiales</taxon>
        <taxon>Cryptosporangiaceae</taxon>
        <taxon>Cryptosporangium</taxon>
    </lineage>
</organism>
<dbReference type="InterPro" id="IPR006336">
    <property type="entry name" value="GCS2"/>
</dbReference>
<gene>
    <name evidence="6" type="ORF">GCM10009539_81240</name>
</gene>